<comment type="caution">
    <text evidence="2">The sequence shown here is derived from an EMBL/GenBank/DDBJ whole genome shotgun (WGS) entry which is preliminary data.</text>
</comment>
<sequence length="115" mass="13602">MDQMAAAMKEVFDDYFKDMYVEFEENRSIKDVMRQEILESAGLMYPSNYDDDDDPDNSEEEARHNAELARWKKEKELELIEEEIQKSGTIKSIIMMIESDGWFEEEEPEDDGNDD</sequence>
<evidence type="ECO:0000313" key="2">
    <source>
        <dbReference type="EMBL" id="CAB3399275.1"/>
    </source>
</evidence>
<reference evidence="2 3" key="1">
    <citation type="submission" date="2020-04" db="EMBL/GenBank/DDBJ databases">
        <authorList>
            <person name="Laetsch R D."/>
            <person name="Stevens L."/>
            <person name="Kumar S."/>
            <person name="Blaxter L. M."/>
        </authorList>
    </citation>
    <scope>NUCLEOTIDE SEQUENCE [LARGE SCALE GENOMIC DNA]</scope>
</reference>
<organism evidence="2 3">
    <name type="scientific">Caenorhabditis bovis</name>
    <dbReference type="NCBI Taxonomy" id="2654633"/>
    <lineage>
        <taxon>Eukaryota</taxon>
        <taxon>Metazoa</taxon>
        <taxon>Ecdysozoa</taxon>
        <taxon>Nematoda</taxon>
        <taxon>Chromadorea</taxon>
        <taxon>Rhabditida</taxon>
        <taxon>Rhabditina</taxon>
        <taxon>Rhabditomorpha</taxon>
        <taxon>Rhabditoidea</taxon>
        <taxon>Rhabditidae</taxon>
        <taxon>Peloderinae</taxon>
        <taxon>Caenorhabditis</taxon>
    </lineage>
</organism>
<evidence type="ECO:0000256" key="1">
    <source>
        <dbReference type="SAM" id="MobiDB-lite"/>
    </source>
</evidence>
<gene>
    <name evidence="2" type="ORF">CBOVIS_LOCUS2428</name>
</gene>
<evidence type="ECO:0000313" key="3">
    <source>
        <dbReference type="Proteomes" id="UP000494206"/>
    </source>
</evidence>
<name>A0A8S1EN90_9PELO</name>
<keyword evidence="3" id="KW-1185">Reference proteome</keyword>
<feature type="region of interest" description="Disordered" evidence="1">
    <location>
        <begin position="43"/>
        <end position="67"/>
    </location>
</feature>
<dbReference type="Proteomes" id="UP000494206">
    <property type="component" value="Unassembled WGS sequence"/>
</dbReference>
<accession>A0A8S1EN90</accession>
<protein>
    <submittedName>
        <fullName evidence="2">Uncharacterized protein</fullName>
    </submittedName>
</protein>
<dbReference type="AlphaFoldDB" id="A0A8S1EN90"/>
<feature type="compositionally biased region" description="Acidic residues" evidence="1">
    <location>
        <begin position="49"/>
        <end position="59"/>
    </location>
</feature>
<dbReference type="EMBL" id="CADEPM010000002">
    <property type="protein sequence ID" value="CAB3399275.1"/>
    <property type="molecule type" value="Genomic_DNA"/>
</dbReference>
<proteinExistence type="predicted"/>